<evidence type="ECO:0000313" key="2">
    <source>
        <dbReference type="Proteomes" id="UP000239156"/>
    </source>
</evidence>
<name>A0A2S4W234_9BASI</name>
<protein>
    <submittedName>
        <fullName evidence="1">Uncharacterized protein</fullName>
    </submittedName>
</protein>
<accession>A0A2S4W234</accession>
<keyword evidence="2" id="KW-1185">Reference proteome</keyword>
<sequence length="37" mass="3810">MAYLAGLSAVLSLPSSTGSAAYLHPRATIHTRANPDV</sequence>
<dbReference type="Proteomes" id="UP000239156">
    <property type="component" value="Unassembled WGS sequence"/>
</dbReference>
<comment type="caution">
    <text evidence="1">The sequence shown here is derived from an EMBL/GenBank/DDBJ whole genome shotgun (WGS) entry which is preliminary data.</text>
</comment>
<proteinExistence type="predicted"/>
<reference evidence="1" key="1">
    <citation type="submission" date="2017-12" db="EMBL/GenBank/DDBJ databases">
        <title>Gene loss provides genomic basis for host adaptation in cereal stripe rust fungi.</title>
        <authorList>
            <person name="Xia C."/>
        </authorList>
    </citation>
    <scope>NUCLEOTIDE SEQUENCE [LARGE SCALE GENOMIC DNA]</scope>
    <source>
        <strain evidence="1">93-210</strain>
    </source>
</reference>
<organism evidence="1 2">
    <name type="scientific">Puccinia striiformis</name>
    <dbReference type="NCBI Taxonomy" id="27350"/>
    <lineage>
        <taxon>Eukaryota</taxon>
        <taxon>Fungi</taxon>
        <taxon>Dikarya</taxon>
        <taxon>Basidiomycota</taxon>
        <taxon>Pucciniomycotina</taxon>
        <taxon>Pucciniomycetes</taxon>
        <taxon>Pucciniales</taxon>
        <taxon>Pucciniaceae</taxon>
        <taxon>Puccinia</taxon>
    </lineage>
</organism>
<gene>
    <name evidence="1" type="ORF">PSTT_01789</name>
</gene>
<dbReference type="EMBL" id="PKSL01000010">
    <property type="protein sequence ID" value="POW15843.1"/>
    <property type="molecule type" value="Genomic_DNA"/>
</dbReference>
<dbReference type="VEuPathDB" id="FungiDB:PSTT_01789"/>
<dbReference type="AlphaFoldDB" id="A0A2S4W234"/>
<evidence type="ECO:0000313" key="1">
    <source>
        <dbReference type="EMBL" id="POW15843.1"/>
    </source>
</evidence>